<keyword evidence="1" id="KW-0479">Metal-binding</keyword>
<dbReference type="Pfam" id="PF04434">
    <property type="entry name" value="SWIM"/>
    <property type="match status" value="1"/>
</dbReference>
<dbReference type="GO" id="GO:0008270">
    <property type="term" value="F:zinc ion binding"/>
    <property type="evidence" value="ECO:0007669"/>
    <property type="project" value="UniProtKB-KW"/>
</dbReference>
<evidence type="ECO:0000256" key="2">
    <source>
        <dbReference type="SAM" id="MobiDB-lite"/>
    </source>
</evidence>
<keyword evidence="1" id="KW-0862">Zinc</keyword>
<dbReference type="PANTHER" id="PTHR47718:SF13">
    <property type="entry name" value="OS09G0290500 PROTEIN"/>
    <property type="match status" value="1"/>
</dbReference>
<dbReference type="InterPro" id="IPR007527">
    <property type="entry name" value="Znf_SWIM"/>
</dbReference>
<proteinExistence type="predicted"/>
<name>A0AAD8WGY5_LOLMU</name>
<dbReference type="PROSITE" id="PS50966">
    <property type="entry name" value="ZF_SWIM"/>
    <property type="match status" value="1"/>
</dbReference>
<dbReference type="Proteomes" id="UP001231189">
    <property type="component" value="Unassembled WGS sequence"/>
</dbReference>
<dbReference type="AlphaFoldDB" id="A0AAD8WGY5"/>
<dbReference type="InterPro" id="IPR018289">
    <property type="entry name" value="MULE_transposase_dom"/>
</dbReference>
<feature type="compositionally biased region" description="Acidic residues" evidence="2">
    <location>
        <begin position="214"/>
        <end position="230"/>
    </location>
</feature>
<reference evidence="4" key="1">
    <citation type="submission" date="2023-07" db="EMBL/GenBank/DDBJ databases">
        <title>A chromosome-level genome assembly of Lolium multiflorum.</title>
        <authorList>
            <person name="Chen Y."/>
            <person name="Copetti D."/>
            <person name="Kolliker R."/>
            <person name="Studer B."/>
        </authorList>
    </citation>
    <scope>NUCLEOTIDE SEQUENCE</scope>
    <source>
        <strain evidence="4">02402/16</strain>
        <tissue evidence="4">Leaf</tissue>
    </source>
</reference>
<feature type="compositionally biased region" description="Basic and acidic residues" evidence="2">
    <location>
        <begin position="778"/>
        <end position="792"/>
    </location>
</feature>
<comment type="caution">
    <text evidence="4">The sequence shown here is derived from an EMBL/GenBank/DDBJ whole genome shotgun (WGS) entry which is preliminary data.</text>
</comment>
<gene>
    <name evidence="4" type="ORF">QYE76_049505</name>
</gene>
<evidence type="ECO:0000313" key="5">
    <source>
        <dbReference type="Proteomes" id="UP001231189"/>
    </source>
</evidence>
<accession>A0AAD8WGY5</accession>
<dbReference type="Pfam" id="PF10551">
    <property type="entry name" value="MULE"/>
    <property type="match status" value="1"/>
</dbReference>
<feature type="region of interest" description="Disordered" evidence="2">
    <location>
        <begin position="778"/>
        <end position="840"/>
    </location>
</feature>
<evidence type="ECO:0000259" key="3">
    <source>
        <dbReference type="PROSITE" id="PS50966"/>
    </source>
</evidence>
<sequence length="866" mass="98576">MLPAAPSTSRPTPSTSPTFAPSSSTRRSSPHIDLTVIIISRFLGGRGRRLLRRGPRDGAALLCCGVGVGGCCIGERRGGERKWIWLLCVVGRGRGGDEVDGWGSGGGECGVVGGCGASGCYAWTKFFFAEFIGFSCWRYLYVHHIGGATKLLDDMMINYSEWHTERAPQGTTLVITIGHILLLMMDDSMASGIDNEKATTDVDDSRWEAFDISSSEDEYEVPSSDDDDSIFGDPVSESDNKKGVWTVLRFDDNHNHKPATADQIAFLRSHRKIKAHQKSRIMSLGAAGMRLFNIMRTFISDTGKYSRVGFVRKDLYNMSCREKRKMIAKGDANTTIGIMEKRKRDDPEFYFDYKLGKGGKLLHLFWCDSQSRQDYADFGDVLVFDSTYKTNRYAMPFIPFVGINNHRQTTVFACAIVSDEKEVTYKWLLETFLKAMYQQKPKGIITDGDAAMIAAVGKVFPGVWYRVCTWHIEKNMKKHIDPLAHNEFRSLLYYTTSEQVFEVRWRAFVEKHQTELTKEWMKRMYRRKKLWSAAYLGNGYFLGMKSNQRSESLNSTLHTHLDFGLTMVDMVVHYENNSSRVREEEARQDTIDSQTVPVAVTRYKDIEMSAARKFTATNFYLVQGELKKIGGLEIVDQLGCAGGLTTFVVSWMNNRKYLFSVEYRPESKEETITCSCRRMYRKGLPCKHILFVLHFVGCSEIPNCCVLRRFSKDARYGLPSRRESDLYGWGWEGVAERRKHSELTLIGAEAFDAALHDPESFSELMKCMKGIIYRRKGDQTSHSTAYHEDAQNRGDAPVVGDPEQAETKGAPKQNKKYYKDKDTNQQTSKHGRILSHDERKKERLCTACNQPGHNRNNKMKCRLHKE</sequence>
<keyword evidence="1" id="KW-0863">Zinc-finger</keyword>
<dbReference type="PANTHER" id="PTHR47718">
    <property type="entry name" value="OS01G0519700 PROTEIN"/>
    <property type="match status" value="1"/>
</dbReference>
<feature type="compositionally biased region" description="Low complexity" evidence="2">
    <location>
        <begin position="1"/>
        <end position="27"/>
    </location>
</feature>
<evidence type="ECO:0000256" key="1">
    <source>
        <dbReference type="PROSITE-ProRule" id="PRU00325"/>
    </source>
</evidence>
<organism evidence="4 5">
    <name type="scientific">Lolium multiflorum</name>
    <name type="common">Italian ryegrass</name>
    <name type="synonym">Lolium perenne subsp. multiflorum</name>
    <dbReference type="NCBI Taxonomy" id="4521"/>
    <lineage>
        <taxon>Eukaryota</taxon>
        <taxon>Viridiplantae</taxon>
        <taxon>Streptophyta</taxon>
        <taxon>Embryophyta</taxon>
        <taxon>Tracheophyta</taxon>
        <taxon>Spermatophyta</taxon>
        <taxon>Magnoliopsida</taxon>
        <taxon>Liliopsida</taxon>
        <taxon>Poales</taxon>
        <taxon>Poaceae</taxon>
        <taxon>BOP clade</taxon>
        <taxon>Pooideae</taxon>
        <taxon>Poodae</taxon>
        <taxon>Poeae</taxon>
        <taxon>Poeae Chloroplast Group 2 (Poeae type)</taxon>
        <taxon>Loliodinae</taxon>
        <taxon>Loliinae</taxon>
        <taxon>Lolium</taxon>
    </lineage>
</organism>
<feature type="region of interest" description="Disordered" evidence="2">
    <location>
        <begin position="213"/>
        <end position="233"/>
    </location>
</feature>
<keyword evidence="5" id="KW-1185">Reference proteome</keyword>
<evidence type="ECO:0000313" key="4">
    <source>
        <dbReference type="EMBL" id="KAK1661346.1"/>
    </source>
</evidence>
<dbReference type="EMBL" id="JAUUTY010000003">
    <property type="protein sequence ID" value="KAK1661346.1"/>
    <property type="molecule type" value="Genomic_DNA"/>
</dbReference>
<feature type="region of interest" description="Disordered" evidence="2">
    <location>
        <begin position="1"/>
        <end position="28"/>
    </location>
</feature>
<protein>
    <recommendedName>
        <fullName evidence="3">SWIM-type domain-containing protein</fullName>
    </recommendedName>
</protein>
<feature type="domain" description="SWIM-type" evidence="3">
    <location>
        <begin position="659"/>
        <end position="697"/>
    </location>
</feature>